<comment type="caution">
    <text evidence="4">The sequence shown here is derived from an EMBL/GenBank/DDBJ whole genome shotgun (WGS) entry which is preliminary data.</text>
</comment>
<dbReference type="RefSeq" id="WP_377468777.1">
    <property type="nucleotide sequence ID" value="NZ_JBHLWN010000022.1"/>
</dbReference>
<evidence type="ECO:0000256" key="1">
    <source>
        <dbReference type="SAM" id="MobiDB-lite"/>
    </source>
</evidence>
<keyword evidence="5" id="KW-1185">Reference proteome</keyword>
<gene>
    <name evidence="4" type="ORF">ACFFK0_04815</name>
</gene>
<dbReference type="PANTHER" id="PTHR30336:SF6">
    <property type="entry name" value="INTEGRAL MEMBRANE PROTEIN"/>
    <property type="match status" value="1"/>
</dbReference>
<keyword evidence="2" id="KW-0472">Membrane</keyword>
<dbReference type="InterPro" id="IPR014729">
    <property type="entry name" value="Rossmann-like_a/b/a_fold"/>
</dbReference>
<name>A0ABV6DGK8_9BACL</name>
<evidence type="ECO:0000313" key="4">
    <source>
        <dbReference type="EMBL" id="MFC0211781.1"/>
    </source>
</evidence>
<keyword evidence="2" id="KW-1133">Transmembrane helix</keyword>
<sequence length="251" mass="27623">MERQIAGPASSGGKGLKEDARSRRFLRPGRKLAMRLVTIMIIAALAAVGCGWAIHEHVVREGSAYIVEAAEAPQADAILVLGAKVTPGGGVSAILGDRLQVGLQLYQAGKSNRILVSGDHGRTTYDEVNTMKSFLKARGVPGDHIFMDHAGFSTYESMYRARDIFQVKKVLIVTQRYHLMRAVYEARQLGLDAYGVASDLQRYAGMPRFELREVLARIKDFFWVNVWKPKPTYLGETIPVSGSGALTDDKQ</sequence>
<evidence type="ECO:0000313" key="5">
    <source>
        <dbReference type="Proteomes" id="UP001589776"/>
    </source>
</evidence>
<feature type="region of interest" description="Disordered" evidence="1">
    <location>
        <begin position="1"/>
        <end position="20"/>
    </location>
</feature>
<feature type="transmembrane region" description="Helical" evidence="2">
    <location>
        <begin position="32"/>
        <end position="54"/>
    </location>
</feature>
<feature type="domain" description="DUF218" evidence="3">
    <location>
        <begin position="76"/>
        <end position="196"/>
    </location>
</feature>
<dbReference type="Pfam" id="PF02698">
    <property type="entry name" value="DUF218"/>
    <property type="match status" value="1"/>
</dbReference>
<dbReference type="InterPro" id="IPR003848">
    <property type="entry name" value="DUF218"/>
</dbReference>
<dbReference type="PANTHER" id="PTHR30336">
    <property type="entry name" value="INNER MEMBRANE PROTEIN, PROBABLE PERMEASE"/>
    <property type="match status" value="1"/>
</dbReference>
<proteinExistence type="predicted"/>
<accession>A0ABV6DGK8</accession>
<dbReference type="EMBL" id="JBHLWN010000022">
    <property type="protein sequence ID" value="MFC0211781.1"/>
    <property type="molecule type" value="Genomic_DNA"/>
</dbReference>
<evidence type="ECO:0000256" key="2">
    <source>
        <dbReference type="SAM" id="Phobius"/>
    </source>
</evidence>
<dbReference type="Gene3D" id="3.40.50.620">
    <property type="entry name" value="HUPs"/>
    <property type="match status" value="1"/>
</dbReference>
<dbReference type="Proteomes" id="UP001589776">
    <property type="component" value="Unassembled WGS sequence"/>
</dbReference>
<organism evidence="4 5">
    <name type="scientific">Paenibacillus chartarius</name>
    <dbReference type="NCBI Taxonomy" id="747481"/>
    <lineage>
        <taxon>Bacteria</taxon>
        <taxon>Bacillati</taxon>
        <taxon>Bacillota</taxon>
        <taxon>Bacilli</taxon>
        <taxon>Bacillales</taxon>
        <taxon>Paenibacillaceae</taxon>
        <taxon>Paenibacillus</taxon>
    </lineage>
</organism>
<protein>
    <submittedName>
        <fullName evidence="4">Vancomycin high temperature exclusion protein</fullName>
    </submittedName>
</protein>
<keyword evidence="2" id="KW-0812">Transmembrane</keyword>
<dbReference type="CDD" id="cd06259">
    <property type="entry name" value="YdcF-like"/>
    <property type="match status" value="1"/>
</dbReference>
<dbReference type="InterPro" id="IPR051599">
    <property type="entry name" value="Cell_Envelope_Assoc"/>
</dbReference>
<evidence type="ECO:0000259" key="3">
    <source>
        <dbReference type="Pfam" id="PF02698"/>
    </source>
</evidence>
<reference evidence="4 5" key="1">
    <citation type="submission" date="2024-09" db="EMBL/GenBank/DDBJ databases">
        <authorList>
            <person name="Sun Q."/>
            <person name="Mori K."/>
        </authorList>
    </citation>
    <scope>NUCLEOTIDE SEQUENCE [LARGE SCALE GENOMIC DNA]</scope>
    <source>
        <strain evidence="4 5">CCM 7759</strain>
    </source>
</reference>